<sequence length="178" mass="20166">MKKLIYKVPALLSLAVVCCLAFVNPNLSPTVEAFTTKGWEFPGNMSFKTTSSYPYINSSWGSAVSVWNNEQDYWRLYRAPGSMNDLTDEYTTSSSRYGVMTTYYDSDNDVTRFKGRLNRSMYAIRSNSRVRQSSAVHEIGHAAGLSHTSNYAIMNTSRDRTELIEPTFDDRNGIDAIY</sequence>
<proteinExistence type="predicted"/>
<evidence type="ECO:0000256" key="2">
    <source>
        <dbReference type="ARBA" id="ARBA00022723"/>
    </source>
</evidence>
<dbReference type="Gene3D" id="3.40.390.10">
    <property type="entry name" value="Collagenase (Catalytic Domain)"/>
    <property type="match status" value="1"/>
</dbReference>
<dbReference type="InterPro" id="IPR024079">
    <property type="entry name" value="MetalloPept_cat_dom_sf"/>
</dbReference>
<feature type="domain" description="Peptidase M10 metallopeptidase" evidence="6">
    <location>
        <begin position="116"/>
        <end position="178"/>
    </location>
</feature>
<evidence type="ECO:0000256" key="1">
    <source>
        <dbReference type="ARBA" id="ARBA00022670"/>
    </source>
</evidence>
<keyword evidence="5" id="KW-0732">Signal</keyword>
<keyword evidence="3" id="KW-0378">Hydrolase</keyword>
<gene>
    <name evidence="7" type="ORF">SAMN05216232_2254</name>
</gene>
<keyword evidence="4" id="KW-0862">Zinc</keyword>
<organism evidence="7 8">
    <name type="scientific">Virgibacillus subterraneus</name>
    <dbReference type="NCBI Taxonomy" id="621109"/>
    <lineage>
        <taxon>Bacteria</taxon>
        <taxon>Bacillati</taxon>
        <taxon>Bacillota</taxon>
        <taxon>Bacilli</taxon>
        <taxon>Bacillales</taxon>
        <taxon>Bacillaceae</taxon>
        <taxon>Virgibacillus</taxon>
    </lineage>
</organism>
<dbReference type="EMBL" id="FOEH01000003">
    <property type="protein sequence ID" value="SEQ38921.1"/>
    <property type="molecule type" value="Genomic_DNA"/>
</dbReference>
<dbReference type="InterPro" id="IPR001818">
    <property type="entry name" value="Pept_M10_metallopeptidase"/>
</dbReference>
<dbReference type="Proteomes" id="UP000198733">
    <property type="component" value="Unassembled WGS sequence"/>
</dbReference>
<comment type="caution">
    <text evidence="7">The sequence shown here is derived from an EMBL/GenBank/DDBJ whole genome shotgun (WGS) entry which is preliminary data.</text>
</comment>
<accession>A0A1H9FLX1</accession>
<reference evidence="7 8" key="1">
    <citation type="submission" date="2016-10" db="EMBL/GenBank/DDBJ databases">
        <authorList>
            <person name="Varghese N."/>
            <person name="Submissions S."/>
        </authorList>
    </citation>
    <scope>NUCLEOTIDE SEQUENCE [LARGE SCALE GENOMIC DNA]</scope>
    <source>
        <strain evidence="7 8">CGMCC 1.7734</strain>
    </source>
</reference>
<feature type="chain" id="PRO_5046022238" evidence="5">
    <location>
        <begin position="22"/>
        <end position="178"/>
    </location>
</feature>
<evidence type="ECO:0000256" key="5">
    <source>
        <dbReference type="SAM" id="SignalP"/>
    </source>
</evidence>
<name>A0A1H9FLX1_9BACI</name>
<keyword evidence="2" id="KW-0479">Metal-binding</keyword>
<keyword evidence="8" id="KW-1185">Reference proteome</keyword>
<dbReference type="Pfam" id="PF00413">
    <property type="entry name" value="Peptidase_M10"/>
    <property type="match status" value="1"/>
</dbReference>
<evidence type="ECO:0000313" key="8">
    <source>
        <dbReference type="Proteomes" id="UP000198733"/>
    </source>
</evidence>
<keyword evidence="1" id="KW-0645">Protease</keyword>
<feature type="signal peptide" evidence="5">
    <location>
        <begin position="1"/>
        <end position="21"/>
    </location>
</feature>
<dbReference type="SUPFAM" id="SSF55486">
    <property type="entry name" value="Metalloproteases ('zincins'), catalytic domain"/>
    <property type="match status" value="1"/>
</dbReference>
<evidence type="ECO:0000256" key="3">
    <source>
        <dbReference type="ARBA" id="ARBA00022801"/>
    </source>
</evidence>
<evidence type="ECO:0000313" key="7">
    <source>
        <dbReference type="EMBL" id="SEQ38921.1"/>
    </source>
</evidence>
<evidence type="ECO:0000259" key="6">
    <source>
        <dbReference type="Pfam" id="PF00413"/>
    </source>
</evidence>
<protein>
    <submittedName>
        <fullName evidence="7">Matrixin</fullName>
    </submittedName>
</protein>
<evidence type="ECO:0000256" key="4">
    <source>
        <dbReference type="ARBA" id="ARBA00022833"/>
    </source>
</evidence>
<dbReference type="RefSeq" id="WP_092504345.1">
    <property type="nucleotide sequence ID" value="NZ_FOEH01000003.1"/>
</dbReference>